<organism evidence="2 3">
    <name type="scientific">Pseudonocardia xinjiangensis</name>
    <dbReference type="NCBI Taxonomy" id="75289"/>
    <lineage>
        <taxon>Bacteria</taxon>
        <taxon>Bacillati</taxon>
        <taxon>Actinomycetota</taxon>
        <taxon>Actinomycetes</taxon>
        <taxon>Pseudonocardiales</taxon>
        <taxon>Pseudonocardiaceae</taxon>
        <taxon>Pseudonocardia</taxon>
    </lineage>
</organism>
<dbReference type="EMBL" id="JAAXKY010000100">
    <property type="protein sequence ID" value="NMH80400.1"/>
    <property type="molecule type" value="Genomic_DNA"/>
</dbReference>
<name>A0ABX1RJ33_9PSEU</name>
<dbReference type="NCBIfam" id="NF046112">
    <property type="entry name" value="MSMEG_6209_Nter"/>
    <property type="match status" value="1"/>
</dbReference>
<feature type="region of interest" description="Disordered" evidence="1">
    <location>
        <begin position="1"/>
        <end position="21"/>
    </location>
</feature>
<accession>A0ABX1RJ33</accession>
<proteinExistence type="predicted"/>
<sequence>MDGVRPRISSTWTQPIPPRADENIKLVQRKVDQNLKLAQPGVTAGDPADRLQLPGSPALMAQLAQPRQDSNNGVPGERADEPADPDDAVVRAQERRMASQWENVTARLLRDFAPTVGSDVVLAHIAEQRTVLDSATVRDYLPVLVERAVRTLLTPEETGN</sequence>
<evidence type="ECO:0000313" key="3">
    <source>
        <dbReference type="Proteomes" id="UP001296706"/>
    </source>
</evidence>
<feature type="region of interest" description="Disordered" evidence="1">
    <location>
        <begin position="64"/>
        <end position="86"/>
    </location>
</feature>
<evidence type="ECO:0000313" key="2">
    <source>
        <dbReference type="EMBL" id="NMH80400.1"/>
    </source>
</evidence>
<reference evidence="2 3" key="1">
    <citation type="submission" date="2020-04" db="EMBL/GenBank/DDBJ databases">
        <authorList>
            <person name="Klaysubun C."/>
            <person name="Duangmal K."/>
            <person name="Lipun K."/>
        </authorList>
    </citation>
    <scope>NUCLEOTIDE SEQUENCE [LARGE SCALE GENOMIC DNA]</scope>
    <source>
        <strain evidence="2 3">JCM 11839</strain>
    </source>
</reference>
<dbReference type="RefSeq" id="WP_169398455.1">
    <property type="nucleotide sequence ID" value="NZ_BAAAJH010000005.1"/>
</dbReference>
<dbReference type="Gene3D" id="1.10.8.1060">
    <property type="entry name" value="Corynebacterium glutamicum thioredoxin-dependent arsenate reductase, N-terminal domain"/>
    <property type="match status" value="1"/>
</dbReference>
<evidence type="ECO:0000256" key="1">
    <source>
        <dbReference type="SAM" id="MobiDB-lite"/>
    </source>
</evidence>
<gene>
    <name evidence="2" type="ORF">HF577_25335</name>
</gene>
<keyword evidence="3" id="KW-1185">Reference proteome</keyword>
<protein>
    <submittedName>
        <fullName evidence="2">Uncharacterized protein</fullName>
    </submittedName>
</protein>
<comment type="caution">
    <text evidence="2">The sequence shown here is derived from an EMBL/GenBank/DDBJ whole genome shotgun (WGS) entry which is preliminary data.</text>
</comment>
<dbReference type="Proteomes" id="UP001296706">
    <property type="component" value="Unassembled WGS sequence"/>
</dbReference>